<dbReference type="EMBL" id="ML010079">
    <property type="protein sequence ID" value="RKO96322.1"/>
    <property type="molecule type" value="Genomic_DNA"/>
</dbReference>
<sequence>MNRQRGSRVVRAAVRAAVVAPRPPLCSRLTGTGRDGRCGRRLGTRGPGAAARRSRLPPPPVPCPVAARRLPRARASRHASGRDPRELQPAAHGHTTAAAAADAAAAHGVRVGPATVRFHLVVVVVVVESAVEQRFRCRRALCGPQRSLESVEPGALEYIDRAADLAGAAPVHGPGQR</sequence>
<accession>A0A4P9WUR0</accession>
<organism evidence="2 3">
    <name type="scientific">Caulochytrium protostelioides</name>
    <dbReference type="NCBI Taxonomy" id="1555241"/>
    <lineage>
        <taxon>Eukaryota</taxon>
        <taxon>Fungi</taxon>
        <taxon>Fungi incertae sedis</taxon>
        <taxon>Chytridiomycota</taxon>
        <taxon>Chytridiomycota incertae sedis</taxon>
        <taxon>Chytridiomycetes</taxon>
        <taxon>Caulochytriales</taxon>
        <taxon>Caulochytriaceae</taxon>
        <taxon>Caulochytrium</taxon>
    </lineage>
</organism>
<dbReference type="Proteomes" id="UP000268535">
    <property type="component" value="Unassembled WGS sequence"/>
</dbReference>
<feature type="region of interest" description="Disordered" evidence="1">
    <location>
        <begin position="28"/>
        <end position="98"/>
    </location>
</feature>
<reference evidence="3" key="1">
    <citation type="journal article" date="2018" name="Nat. Microbiol.">
        <title>Leveraging single-cell genomics to expand the fungal tree of life.</title>
        <authorList>
            <person name="Ahrendt S.R."/>
            <person name="Quandt C.A."/>
            <person name="Ciobanu D."/>
            <person name="Clum A."/>
            <person name="Salamov A."/>
            <person name="Andreopoulos B."/>
            <person name="Cheng J.F."/>
            <person name="Woyke T."/>
            <person name="Pelin A."/>
            <person name="Henrissat B."/>
            <person name="Reynolds N.K."/>
            <person name="Benny G.L."/>
            <person name="Smith M.E."/>
            <person name="James T.Y."/>
            <person name="Grigoriev I.V."/>
        </authorList>
    </citation>
    <scope>NUCLEOTIDE SEQUENCE [LARGE SCALE GENOMIC DNA]</scope>
    <source>
        <strain evidence="3">ATCC 52028</strain>
    </source>
</reference>
<name>A0A4P9WUR0_9FUNG</name>
<feature type="compositionally biased region" description="Basic residues" evidence="1">
    <location>
        <begin position="69"/>
        <end position="79"/>
    </location>
</feature>
<evidence type="ECO:0000313" key="2">
    <source>
        <dbReference type="EMBL" id="RKO96322.1"/>
    </source>
</evidence>
<proteinExistence type="predicted"/>
<dbReference type="AlphaFoldDB" id="A0A4P9WUR0"/>
<evidence type="ECO:0000313" key="3">
    <source>
        <dbReference type="Proteomes" id="UP000268535"/>
    </source>
</evidence>
<protein>
    <submittedName>
        <fullName evidence="2">Uncharacterized protein</fullName>
    </submittedName>
</protein>
<evidence type="ECO:0000256" key="1">
    <source>
        <dbReference type="SAM" id="MobiDB-lite"/>
    </source>
</evidence>
<gene>
    <name evidence="2" type="ORF">CAUPRSCDRAFT_11985</name>
</gene>